<dbReference type="InterPro" id="IPR057229">
    <property type="entry name" value="DUF7907"/>
</dbReference>
<organism evidence="3 4">
    <name type="scientific">Rhypophila decipiens</name>
    <dbReference type="NCBI Taxonomy" id="261697"/>
    <lineage>
        <taxon>Eukaryota</taxon>
        <taxon>Fungi</taxon>
        <taxon>Dikarya</taxon>
        <taxon>Ascomycota</taxon>
        <taxon>Pezizomycotina</taxon>
        <taxon>Sordariomycetes</taxon>
        <taxon>Sordariomycetidae</taxon>
        <taxon>Sordariales</taxon>
        <taxon>Naviculisporaceae</taxon>
        <taxon>Rhypophila</taxon>
    </lineage>
</organism>
<dbReference type="AlphaFoldDB" id="A0AAN6YGA6"/>
<sequence length="215" mass="23476">MKATTFLSGLLAALTTTVSAQLPTNDAGQTGPFWLQLKSNDSSVDGQYLGSCHTGAAQQTLCLSGPDKPDTNIVSYLYLLNRTDGTDENEMGILTWNLPLYAGGNILQNVSIPFTLQYYPGSNVATSSVSIGGGMAVTVGFRNDTLYIPNWIDDSNFVEGQYPNITGQIQELNNFYACWVLVAAYYYQALTWVTSGAPHNRNCKPVDVVRIFYEN</sequence>
<feature type="domain" description="DUF7907" evidence="2">
    <location>
        <begin position="32"/>
        <end position="210"/>
    </location>
</feature>
<name>A0AAN6YGA6_9PEZI</name>
<feature type="signal peptide" evidence="1">
    <location>
        <begin position="1"/>
        <end position="20"/>
    </location>
</feature>
<reference evidence="3" key="2">
    <citation type="submission" date="2023-05" db="EMBL/GenBank/DDBJ databases">
        <authorList>
            <consortium name="Lawrence Berkeley National Laboratory"/>
            <person name="Steindorff A."/>
            <person name="Hensen N."/>
            <person name="Bonometti L."/>
            <person name="Westerberg I."/>
            <person name="Brannstrom I.O."/>
            <person name="Guillou S."/>
            <person name="Cros-Aarteil S."/>
            <person name="Calhoun S."/>
            <person name="Haridas S."/>
            <person name="Kuo A."/>
            <person name="Mondo S."/>
            <person name="Pangilinan J."/>
            <person name="Riley R."/>
            <person name="Labutti K."/>
            <person name="Andreopoulos B."/>
            <person name="Lipzen A."/>
            <person name="Chen C."/>
            <person name="Yanf M."/>
            <person name="Daum C."/>
            <person name="Ng V."/>
            <person name="Clum A."/>
            <person name="Ohm R."/>
            <person name="Martin F."/>
            <person name="Silar P."/>
            <person name="Natvig D."/>
            <person name="Lalanne C."/>
            <person name="Gautier V."/>
            <person name="Ament-Velasquez S.L."/>
            <person name="Kruys A."/>
            <person name="Hutchinson M.I."/>
            <person name="Powell A.J."/>
            <person name="Barry K."/>
            <person name="Miller A.N."/>
            <person name="Grigoriev I.V."/>
            <person name="Debuchy R."/>
            <person name="Gladieux P."/>
            <person name="Thoren M.H."/>
            <person name="Johannesson H."/>
        </authorList>
    </citation>
    <scope>NUCLEOTIDE SEQUENCE</scope>
    <source>
        <strain evidence="3">PSN293</strain>
    </source>
</reference>
<accession>A0AAN6YGA6</accession>
<dbReference type="EMBL" id="MU858055">
    <property type="protein sequence ID" value="KAK4218126.1"/>
    <property type="molecule type" value="Genomic_DNA"/>
</dbReference>
<dbReference type="Proteomes" id="UP001301769">
    <property type="component" value="Unassembled WGS sequence"/>
</dbReference>
<keyword evidence="4" id="KW-1185">Reference proteome</keyword>
<proteinExistence type="predicted"/>
<evidence type="ECO:0000313" key="4">
    <source>
        <dbReference type="Proteomes" id="UP001301769"/>
    </source>
</evidence>
<evidence type="ECO:0000259" key="2">
    <source>
        <dbReference type="Pfam" id="PF25484"/>
    </source>
</evidence>
<feature type="chain" id="PRO_5043005359" description="DUF7907 domain-containing protein" evidence="1">
    <location>
        <begin position="21"/>
        <end position="215"/>
    </location>
</feature>
<protein>
    <recommendedName>
        <fullName evidence="2">DUF7907 domain-containing protein</fullName>
    </recommendedName>
</protein>
<evidence type="ECO:0000256" key="1">
    <source>
        <dbReference type="SAM" id="SignalP"/>
    </source>
</evidence>
<dbReference type="Pfam" id="PF25484">
    <property type="entry name" value="DUF7907"/>
    <property type="match status" value="1"/>
</dbReference>
<gene>
    <name evidence="3" type="ORF">QBC37DRAFT_18091</name>
</gene>
<comment type="caution">
    <text evidence="3">The sequence shown here is derived from an EMBL/GenBank/DDBJ whole genome shotgun (WGS) entry which is preliminary data.</text>
</comment>
<keyword evidence="1" id="KW-0732">Signal</keyword>
<evidence type="ECO:0000313" key="3">
    <source>
        <dbReference type="EMBL" id="KAK4218126.1"/>
    </source>
</evidence>
<reference evidence="3" key="1">
    <citation type="journal article" date="2023" name="Mol. Phylogenet. Evol.">
        <title>Genome-scale phylogeny and comparative genomics of the fungal order Sordariales.</title>
        <authorList>
            <person name="Hensen N."/>
            <person name="Bonometti L."/>
            <person name="Westerberg I."/>
            <person name="Brannstrom I.O."/>
            <person name="Guillou S."/>
            <person name="Cros-Aarteil S."/>
            <person name="Calhoun S."/>
            <person name="Haridas S."/>
            <person name="Kuo A."/>
            <person name="Mondo S."/>
            <person name="Pangilinan J."/>
            <person name="Riley R."/>
            <person name="LaButti K."/>
            <person name="Andreopoulos B."/>
            <person name="Lipzen A."/>
            <person name="Chen C."/>
            <person name="Yan M."/>
            <person name="Daum C."/>
            <person name="Ng V."/>
            <person name="Clum A."/>
            <person name="Steindorff A."/>
            <person name="Ohm R.A."/>
            <person name="Martin F."/>
            <person name="Silar P."/>
            <person name="Natvig D.O."/>
            <person name="Lalanne C."/>
            <person name="Gautier V."/>
            <person name="Ament-Velasquez S.L."/>
            <person name="Kruys A."/>
            <person name="Hutchinson M.I."/>
            <person name="Powell A.J."/>
            <person name="Barry K."/>
            <person name="Miller A.N."/>
            <person name="Grigoriev I.V."/>
            <person name="Debuchy R."/>
            <person name="Gladieux P."/>
            <person name="Hiltunen Thoren M."/>
            <person name="Johannesson H."/>
        </authorList>
    </citation>
    <scope>NUCLEOTIDE SEQUENCE</scope>
    <source>
        <strain evidence="3">PSN293</strain>
    </source>
</reference>